<comment type="caution">
    <text evidence="2">The sequence shown here is derived from an EMBL/GenBank/DDBJ whole genome shotgun (WGS) entry which is preliminary data.</text>
</comment>
<dbReference type="RefSeq" id="WP_209811489.1">
    <property type="nucleotide sequence ID" value="NZ_JAGGKT010000011.1"/>
</dbReference>
<dbReference type="EMBL" id="JAGGKT010000011">
    <property type="protein sequence ID" value="MBP1933479.1"/>
    <property type="molecule type" value="Genomic_DNA"/>
</dbReference>
<accession>A0ABS4GT97</accession>
<name>A0ABS4GT97_9BACL</name>
<protein>
    <submittedName>
        <fullName evidence="2">Uncharacterized protein</fullName>
    </submittedName>
</protein>
<evidence type="ECO:0000313" key="2">
    <source>
        <dbReference type="EMBL" id="MBP1933479.1"/>
    </source>
</evidence>
<keyword evidence="3" id="KW-1185">Reference proteome</keyword>
<evidence type="ECO:0000256" key="1">
    <source>
        <dbReference type="SAM" id="Phobius"/>
    </source>
</evidence>
<sequence length="62" mass="7340">MRRDKYPSYEERFRQFSNSIEKAIILVIIFLVLLLMGSQLLLYNDTFRGWIVEVEQLEGVAS</sequence>
<gene>
    <name evidence="2" type="ORF">J2Z37_003492</name>
</gene>
<dbReference type="Proteomes" id="UP001519343">
    <property type="component" value="Unassembled WGS sequence"/>
</dbReference>
<evidence type="ECO:0000313" key="3">
    <source>
        <dbReference type="Proteomes" id="UP001519343"/>
    </source>
</evidence>
<proteinExistence type="predicted"/>
<reference evidence="2 3" key="1">
    <citation type="submission" date="2021-03" db="EMBL/GenBank/DDBJ databases">
        <title>Genomic Encyclopedia of Type Strains, Phase IV (KMG-IV): sequencing the most valuable type-strain genomes for metagenomic binning, comparative biology and taxonomic classification.</title>
        <authorList>
            <person name="Goeker M."/>
        </authorList>
    </citation>
    <scope>NUCLEOTIDE SEQUENCE [LARGE SCALE GENOMIC DNA]</scope>
    <source>
        <strain evidence="2 3">DSM 24738</strain>
    </source>
</reference>
<keyword evidence="1" id="KW-0472">Membrane</keyword>
<keyword evidence="1" id="KW-1133">Transmembrane helix</keyword>
<organism evidence="2 3">
    <name type="scientific">Ammoniphilus resinae</name>
    <dbReference type="NCBI Taxonomy" id="861532"/>
    <lineage>
        <taxon>Bacteria</taxon>
        <taxon>Bacillati</taxon>
        <taxon>Bacillota</taxon>
        <taxon>Bacilli</taxon>
        <taxon>Bacillales</taxon>
        <taxon>Paenibacillaceae</taxon>
        <taxon>Aneurinibacillus group</taxon>
        <taxon>Ammoniphilus</taxon>
    </lineage>
</organism>
<keyword evidence="1" id="KW-0812">Transmembrane</keyword>
<feature type="transmembrane region" description="Helical" evidence="1">
    <location>
        <begin position="20"/>
        <end position="42"/>
    </location>
</feature>